<evidence type="ECO:0000313" key="1">
    <source>
        <dbReference type="EMBL" id="CAA6811994.1"/>
    </source>
</evidence>
<protein>
    <submittedName>
        <fullName evidence="1">Uncharacterized protein</fullName>
    </submittedName>
</protein>
<gene>
    <name evidence="1" type="ORF">HELGO_WM39008</name>
</gene>
<name>A0A6S6T0Y1_9BACT</name>
<proteinExistence type="predicted"/>
<dbReference type="EMBL" id="CACVAZ010000071">
    <property type="protein sequence ID" value="CAA6811994.1"/>
    <property type="molecule type" value="Genomic_DNA"/>
</dbReference>
<accession>A0A6S6T0Y1</accession>
<dbReference type="AlphaFoldDB" id="A0A6S6T0Y1"/>
<reference evidence="1" key="1">
    <citation type="submission" date="2020-01" db="EMBL/GenBank/DDBJ databases">
        <authorList>
            <person name="Meier V. D."/>
            <person name="Meier V D."/>
        </authorList>
    </citation>
    <scope>NUCLEOTIDE SEQUENCE</scope>
    <source>
        <strain evidence="1">HLG_WM_MAG_02</strain>
    </source>
</reference>
<organism evidence="1">
    <name type="scientific">uncultured Sulfurovum sp</name>
    <dbReference type="NCBI Taxonomy" id="269237"/>
    <lineage>
        <taxon>Bacteria</taxon>
        <taxon>Pseudomonadati</taxon>
        <taxon>Campylobacterota</taxon>
        <taxon>Epsilonproteobacteria</taxon>
        <taxon>Campylobacterales</taxon>
        <taxon>Sulfurovaceae</taxon>
        <taxon>Sulfurovum</taxon>
        <taxon>environmental samples</taxon>
    </lineage>
</organism>
<sequence length="82" mass="9491">MKRAVNIRLDETVIYILNQLTQELKTTKTEVIERAIELFRKENQIKQNNLLQFAGALKSSEADKMLQDIKESKNSKDIELGL</sequence>